<comment type="caution">
    <text evidence="1">The sequence shown here is derived from an EMBL/GenBank/DDBJ whole genome shotgun (WGS) entry which is preliminary data.</text>
</comment>
<reference evidence="1" key="1">
    <citation type="journal article" date="2014" name="Front. Microbiol.">
        <title>High frequency of phylogenetically diverse reductive dehalogenase-homologous genes in deep subseafloor sedimentary metagenomes.</title>
        <authorList>
            <person name="Kawai M."/>
            <person name="Futagami T."/>
            <person name="Toyoda A."/>
            <person name="Takaki Y."/>
            <person name="Nishi S."/>
            <person name="Hori S."/>
            <person name="Arai W."/>
            <person name="Tsubouchi T."/>
            <person name="Morono Y."/>
            <person name="Uchiyama I."/>
            <person name="Ito T."/>
            <person name="Fujiyama A."/>
            <person name="Inagaki F."/>
            <person name="Takami H."/>
        </authorList>
    </citation>
    <scope>NUCLEOTIDE SEQUENCE</scope>
    <source>
        <strain evidence="1">Expedition CK06-06</strain>
    </source>
</reference>
<name>X0U3I5_9ZZZZ</name>
<accession>X0U3I5</accession>
<proteinExistence type="predicted"/>
<dbReference type="EMBL" id="BARS01018480">
    <property type="protein sequence ID" value="GAF94947.1"/>
    <property type="molecule type" value="Genomic_DNA"/>
</dbReference>
<gene>
    <name evidence="1" type="ORF">S01H1_30064</name>
</gene>
<evidence type="ECO:0000313" key="1">
    <source>
        <dbReference type="EMBL" id="GAF94947.1"/>
    </source>
</evidence>
<dbReference type="AlphaFoldDB" id="X0U3I5"/>
<feature type="non-terminal residue" evidence="1">
    <location>
        <position position="1"/>
    </location>
</feature>
<organism evidence="1">
    <name type="scientific">marine sediment metagenome</name>
    <dbReference type="NCBI Taxonomy" id="412755"/>
    <lineage>
        <taxon>unclassified sequences</taxon>
        <taxon>metagenomes</taxon>
        <taxon>ecological metagenomes</taxon>
    </lineage>
</organism>
<dbReference type="Gene3D" id="2.60.40.10">
    <property type="entry name" value="Immunoglobulins"/>
    <property type="match status" value="1"/>
</dbReference>
<feature type="non-terminal residue" evidence="1">
    <location>
        <position position="276"/>
    </location>
</feature>
<evidence type="ECO:0008006" key="2">
    <source>
        <dbReference type="Google" id="ProtNLM"/>
    </source>
</evidence>
<dbReference type="InterPro" id="IPR013783">
    <property type="entry name" value="Ig-like_fold"/>
</dbReference>
<protein>
    <recommendedName>
        <fullName evidence="2">CARDB domain-containing protein</fullName>
    </recommendedName>
</protein>
<sequence>NNCGPYAIGFDFPYYWYTVDEVIIGSNGYISFTDRDNYAHPFSVLPSEARPNNLVCPLAGDIDFTRGDPECWYWSNDQDTFVVSWINVAEFWPDPGQADSTHTFQLILTAADSNLFFMYGEQRGHYEGGSGEYVIGMEDVSGTVGLQYCKTGMPYGNVFHPDLAVRFYAIPDTLFEFYDLGVQSAMAEQSIAPVYFTGDEVLLTAEYRNNGTHPQYDIETRVIVRDPEGTELWRDTIIIASLEPQETVWLEYSPTLAPAMTGEYGIEFRLYVVDEV</sequence>